<protein>
    <submittedName>
        <fullName evidence="7">4-hydroxyphenylpyruvate dioxygenase</fullName>
        <ecNumber evidence="7">1.13.11.27</ecNumber>
    </submittedName>
</protein>
<dbReference type="PIRSF" id="PIRSF009283">
    <property type="entry name" value="HPP_dOase"/>
    <property type="match status" value="1"/>
</dbReference>
<evidence type="ECO:0000313" key="7">
    <source>
        <dbReference type="EMBL" id="TQD39515.1"/>
    </source>
</evidence>
<dbReference type="InterPro" id="IPR037523">
    <property type="entry name" value="VOC_core"/>
</dbReference>
<dbReference type="EMBL" id="VICE01000148">
    <property type="protein sequence ID" value="TQD39515.1"/>
    <property type="molecule type" value="Genomic_DNA"/>
</dbReference>
<dbReference type="PROSITE" id="PS51819">
    <property type="entry name" value="VOC"/>
    <property type="match status" value="2"/>
</dbReference>
<dbReference type="CDD" id="cd07250">
    <property type="entry name" value="HPPD_C_like"/>
    <property type="match status" value="1"/>
</dbReference>
<feature type="binding site" evidence="5">
    <location>
        <position position="249"/>
    </location>
    <ligand>
        <name>Fe cation</name>
        <dbReference type="ChEBI" id="CHEBI:24875"/>
    </ligand>
</feature>
<name>A0A507ZXL4_9GAMM</name>
<evidence type="ECO:0000256" key="1">
    <source>
        <dbReference type="ARBA" id="ARBA00005877"/>
    </source>
</evidence>
<evidence type="ECO:0000256" key="5">
    <source>
        <dbReference type="PIRSR" id="PIRSR009283-1"/>
    </source>
</evidence>
<gene>
    <name evidence="7" type="primary">hppD</name>
    <name evidence="7" type="ORF">FKV25_15225</name>
</gene>
<sequence length="361" mass="40523">MSAQPNLGMEVTTFENPMGINGFEFVEFAAPAGEGARMRAYLENLGFTAVARHTSRDITLFRQGTINFLLNESADSFASDFAGKHGPSACGFAIRFRKPTAEVLEHVLANGGEKIDFKPETGAVDARAIKGIGDCMLYLVDDAQGDLYADYEPLPGVDQHPAGFGLTFIDHLTHNLFLGNMQKWSDYYEKLFNFREIRYFDIKGAKTGLLSKAMTAPDGIVRIPLNESSDEKSQINEYLRDYKGEGIQHIALFTDDIYASVEKMRERGIEFLDTPDTYFDVIEQRVPGHGEDVPRLARNKILIDADPETKQRKLLQIFTQNAFGPIFFEIIQRKGNEGFGEGNFQALFESIERDQMKRGVL</sequence>
<comment type="cofactor">
    <cofactor evidence="5">
        <name>Fe cation</name>
        <dbReference type="ChEBI" id="CHEBI:24875"/>
    </cofactor>
    <text evidence="5">Binds 1 Fe cation per subunit.</text>
</comment>
<keyword evidence="8" id="KW-1185">Reference proteome</keyword>
<dbReference type="RefSeq" id="WP_141519636.1">
    <property type="nucleotide sequence ID" value="NZ_VICE01000148.1"/>
</dbReference>
<dbReference type="GO" id="GO:0006572">
    <property type="term" value="P:L-tyrosine catabolic process"/>
    <property type="evidence" value="ECO:0007669"/>
    <property type="project" value="TreeGrafter"/>
</dbReference>
<comment type="similarity">
    <text evidence="1">Belongs to the 4HPPD family.</text>
</comment>
<evidence type="ECO:0000259" key="6">
    <source>
        <dbReference type="PROSITE" id="PS51819"/>
    </source>
</evidence>
<dbReference type="CDD" id="cd08342">
    <property type="entry name" value="HPPD_N_like"/>
    <property type="match status" value="1"/>
</dbReference>
<feature type="domain" description="VOC" evidence="6">
    <location>
        <begin position="168"/>
        <end position="320"/>
    </location>
</feature>
<evidence type="ECO:0000256" key="4">
    <source>
        <dbReference type="ARBA" id="ARBA00023004"/>
    </source>
</evidence>
<dbReference type="GO" id="GO:0046872">
    <property type="term" value="F:metal ion binding"/>
    <property type="evidence" value="ECO:0007669"/>
    <property type="project" value="UniProtKB-KW"/>
</dbReference>
<keyword evidence="7" id="KW-0670">Pyruvate</keyword>
<dbReference type="OrthoDB" id="9780241at2"/>
<evidence type="ECO:0000256" key="3">
    <source>
        <dbReference type="ARBA" id="ARBA00022737"/>
    </source>
</evidence>
<dbReference type="InterPro" id="IPR041736">
    <property type="entry name" value="4OHPhenylPyrv_dOase_N"/>
</dbReference>
<dbReference type="InterPro" id="IPR005956">
    <property type="entry name" value="4OHPhenylPyrv_dOase"/>
</dbReference>
<feature type="binding site" evidence="5">
    <location>
        <position position="171"/>
    </location>
    <ligand>
        <name>Fe cation</name>
        <dbReference type="ChEBI" id="CHEBI:24875"/>
    </ligand>
</feature>
<dbReference type="Proteomes" id="UP000318212">
    <property type="component" value="Unassembled WGS sequence"/>
</dbReference>
<evidence type="ECO:0000313" key="8">
    <source>
        <dbReference type="Proteomes" id="UP000318212"/>
    </source>
</evidence>
<organism evidence="7 8">
    <name type="scientific">Marilutibacter aestuarii</name>
    <dbReference type="NCBI Taxonomy" id="1706195"/>
    <lineage>
        <taxon>Bacteria</taxon>
        <taxon>Pseudomonadati</taxon>
        <taxon>Pseudomonadota</taxon>
        <taxon>Gammaproteobacteria</taxon>
        <taxon>Lysobacterales</taxon>
        <taxon>Lysobacteraceae</taxon>
        <taxon>Marilutibacter</taxon>
    </lineage>
</organism>
<dbReference type="Pfam" id="PF00903">
    <property type="entry name" value="Glyoxalase"/>
    <property type="match status" value="1"/>
</dbReference>
<proteinExistence type="inferred from homology"/>
<accession>A0A507ZXL4</accession>
<feature type="binding site" evidence="5">
    <location>
        <position position="329"/>
    </location>
    <ligand>
        <name>Fe cation</name>
        <dbReference type="ChEBI" id="CHEBI:24875"/>
    </ligand>
</feature>
<keyword evidence="2 5" id="KW-0479">Metal-binding</keyword>
<keyword evidence="7" id="KW-0560">Oxidoreductase</keyword>
<dbReference type="NCBIfam" id="TIGR01263">
    <property type="entry name" value="4HPPD"/>
    <property type="match status" value="1"/>
</dbReference>
<evidence type="ECO:0000256" key="2">
    <source>
        <dbReference type="ARBA" id="ARBA00022723"/>
    </source>
</evidence>
<dbReference type="Gene3D" id="3.10.180.10">
    <property type="entry name" value="2,3-Dihydroxybiphenyl 1,2-Dioxygenase, domain 1"/>
    <property type="match status" value="2"/>
</dbReference>
<reference evidence="7 8" key="1">
    <citation type="submission" date="2019-06" db="EMBL/GenBank/DDBJ databases">
        <title>Lysobacter alkalisoli sp. nov. isolated from saline soil.</title>
        <authorList>
            <person name="Sun J.-Q."/>
            <person name="Xu L."/>
        </authorList>
    </citation>
    <scope>NUCLEOTIDE SEQUENCE [LARGE SCALE GENOMIC DNA]</scope>
    <source>
        <strain evidence="7 8">JCM 31130</strain>
    </source>
</reference>
<dbReference type="FunFam" id="3.10.180.10:FF:000007">
    <property type="entry name" value="4-hydroxyphenylpyruvate dioxygenase"/>
    <property type="match status" value="1"/>
</dbReference>
<dbReference type="GO" id="GO:0003868">
    <property type="term" value="F:4-hydroxyphenylpyruvate dioxygenase activity"/>
    <property type="evidence" value="ECO:0007669"/>
    <property type="project" value="UniProtKB-EC"/>
</dbReference>
<dbReference type="EC" id="1.13.11.27" evidence="7"/>
<dbReference type="InterPro" id="IPR041735">
    <property type="entry name" value="4OHPhenylPyrv_dOase_C"/>
</dbReference>
<keyword evidence="3" id="KW-0677">Repeat</keyword>
<feature type="domain" description="VOC" evidence="6">
    <location>
        <begin position="22"/>
        <end position="142"/>
    </location>
</feature>
<dbReference type="AlphaFoldDB" id="A0A507ZXL4"/>
<dbReference type="InterPro" id="IPR029068">
    <property type="entry name" value="Glyas_Bleomycin-R_OHBP_Dase"/>
</dbReference>
<keyword evidence="4 5" id="KW-0408">Iron</keyword>
<dbReference type="InterPro" id="IPR004360">
    <property type="entry name" value="Glyas_Fos-R_dOase_dom"/>
</dbReference>
<dbReference type="PANTHER" id="PTHR11959:SF1">
    <property type="entry name" value="4-HYDROXYPHENYLPYRUVATE DIOXYGENASE"/>
    <property type="match status" value="1"/>
</dbReference>
<dbReference type="PANTHER" id="PTHR11959">
    <property type="entry name" value="4-HYDROXYPHENYLPYRUVATE DIOXYGENASE"/>
    <property type="match status" value="1"/>
</dbReference>
<dbReference type="Pfam" id="PF14696">
    <property type="entry name" value="Glyoxalase_5"/>
    <property type="match status" value="1"/>
</dbReference>
<comment type="caution">
    <text evidence="7">The sequence shown here is derived from an EMBL/GenBank/DDBJ whole genome shotgun (WGS) entry which is preliminary data.</text>
</comment>
<keyword evidence="7" id="KW-0223">Dioxygenase</keyword>
<dbReference type="SUPFAM" id="SSF54593">
    <property type="entry name" value="Glyoxalase/Bleomycin resistance protein/Dihydroxybiphenyl dioxygenase"/>
    <property type="match status" value="1"/>
</dbReference>